<name>A0A0N7LNY9_9RHOB</name>
<dbReference type="Gene3D" id="1.10.579.10">
    <property type="entry name" value="DNA Cyclobutane Dipyrimidine Photolyase, subunit A, domain 3"/>
    <property type="match status" value="1"/>
</dbReference>
<reference evidence="9" key="1">
    <citation type="submission" date="2015-09" db="EMBL/GenBank/DDBJ databases">
        <authorList>
            <person name="Rodrigo-Torres L."/>
            <person name="Arahal D.R."/>
        </authorList>
    </citation>
    <scope>NUCLEOTIDE SEQUENCE [LARGE SCALE GENOMIC DNA]</scope>
    <source>
        <strain evidence="9">CECT 4293</strain>
    </source>
</reference>
<evidence type="ECO:0000313" key="8">
    <source>
        <dbReference type="EMBL" id="CUH43748.1"/>
    </source>
</evidence>
<protein>
    <submittedName>
        <fullName evidence="8">Deoxyribodipyrimidine photo-lyase</fullName>
        <ecNumber evidence="8">4.1.99.3</ecNumber>
    </submittedName>
</protein>
<keyword evidence="8" id="KW-0456">Lyase</keyword>
<dbReference type="EC" id="4.1.99.3" evidence="8"/>
<evidence type="ECO:0000256" key="5">
    <source>
        <dbReference type="PIRSR" id="PIRSR602081-2"/>
    </source>
</evidence>
<sequence>MEQQRSPIIMWFRRDLRLSDHPALSAAVEGGRPIIPVFILDHTVQALGAAPKWRLGLGLKAFAQALEQAGSRLILRHGDALTVLRQLVVETGASDVFWTRAYDPDAIARDTKIKTALTDQSVTVKSFAGHLLFEPWTVATKTGQPFRVFTPMWRSVRSRDVPAPNNAVSHLKTPAMWPVSENLEDWHLGAQMRRGASVVTPHVRPGETAAFEALHQFLDRIADYSDHRDRMDLDGTSNLSEYLSLGEIGPRSVWHAVQRAGMTGVQGGEPYLRQLVWREFAYQLMYHTPSLLSSNWKPEWDRFPWNTEADRPEVLAWKQAKTGVPGVDAGLRQMYVTGRMHNRARMIVASYLTKHLMTHWKIGMDWFADCLIDWDPAANAMGWQWVAGSGPDASPFFRIFNPQTQQEKFDPQSDFVRQWIAEGQSNPPATALAYFDAVPKSWNLSPQDPYPQPVVTLAAGRARALAAYEGRKNQ</sequence>
<dbReference type="InterPro" id="IPR002081">
    <property type="entry name" value="Cryptochrome/DNA_photolyase_1"/>
</dbReference>
<keyword evidence="2 4" id="KW-0285">Flavoprotein</keyword>
<proteinExistence type="inferred from homology"/>
<dbReference type="RefSeq" id="WP_058273776.1">
    <property type="nucleotide sequence ID" value="NZ_CYPS01000043.1"/>
</dbReference>
<dbReference type="GO" id="GO:0009416">
    <property type="term" value="P:response to light stimulus"/>
    <property type="evidence" value="ECO:0007669"/>
    <property type="project" value="TreeGrafter"/>
</dbReference>
<evidence type="ECO:0000256" key="4">
    <source>
        <dbReference type="PIRSR" id="PIRSR602081-1"/>
    </source>
</evidence>
<evidence type="ECO:0000313" key="9">
    <source>
        <dbReference type="Proteomes" id="UP000050786"/>
    </source>
</evidence>
<dbReference type="GO" id="GO:0003677">
    <property type="term" value="F:DNA binding"/>
    <property type="evidence" value="ECO:0007669"/>
    <property type="project" value="TreeGrafter"/>
</dbReference>
<evidence type="ECO:0000259" key="7">
    <source>
        <dbReference type="PROSITE" id="PS51645"/>
    </source>
</evidence>
<organism evidence="8 9">
    <name type="scientific">Ruegeria atlantica</name>
    <dbReference type="NCBI Taxonomy" id="81569"/>
    <lineage>
        <taxon>Bacteria</taxon>
        <taxon>Pseudomonadati</taxon>
        <taxon>Pseudomonadota</taxon>
        <taxon>Alphaproteobacteria</taxon>
        <taxon>Rhodobacterales</taxon>
        <taxon>Roseobacteraceae</taxon>
        <taxon>Ruegeria</taxon>
    </lineage>
</organism>
<feature type="site" description="Electron transfer via tryptophanyl radical" evidence="5">
    <location>
        <position position="383"/>
    </location>
</feature>
<feature type="binding site" evidence="4">
    <location>
        <position position="224"/>
    </location>
    <ligand>
        <name>FAD</name>
        <dbReference type="ChEBI" id="CHEBI:57692"/>
    </ligand>
</feature>
<dbReference type="Proteomes" id="UP000050786">
    <property type="component" value="Unassembled WGS sequence"/>
</dbReference>
<evidence type="ECO:0000256" key="6">
    <source>
        <dbReference type="RuleBase" id="RU004182"/>
    </source>
</evidence>
<evidence type="ECO:0000256" key="2">
    <source>
        <dbReference type="ARBA" id="ARBA00022630"/>
    </source>
</evidence>
<dbReference type="Pfam" id="PF00875">
    <property type="entry name" value="DNA_photolyase"/>
    <property type="match status" value="1"/>
</dbReference>
<dbReference type="Gene3D" id="1.25.40.80">
    <property type="match status" value="1"/>
</dbReference>
<dbReference type="InterPro" id="IPR005101">
    <property type="entry name" value="Cryptochr/Photolyase_FAD-bd"/>
</dbReference>
<dbReference type="SUPFAM" id="SSF48173">
    <property type="entry name" value="Cryptochrome/photolyase FAD-binding domain"/>
    <property type="match status" value="1"/>
</dbReference>
<comment type="cofactor">
    <cofactor evidence="4">
        <name>FAD</name>
        <dbReference type="ChEBI" id="CHEBI:57692"/>
    </cofactor>
    <text evidence="4">Binds 1 FAD per subunit.</text>
</comment>
<evidence type="ECO:0000256" key="1">
    <source>
        <dbReference type="ARBA" id="ARBA00001932"/>
    </source>
</evidence>
<keyword evidence="9" id="KW-1185">Reference proteome</keyword>
<dbReference type="PROSITE" id="PS51645">
    <property type="entry name" value="PHR_CRY_ALPHA_BETA"/>
    <property type="match status" value="1"/>
</dbReference>
<dbReference type="GO" id="GO:0003904">
    <property type="term" value="F:deoxyribodipyrimidine photo-lyase activity"/>
    <property type="evidence" value="ECO:0007669"/>
    <property type="project" value="UniProtKB-EC"/>
</dbReference>
<comment type="cofactor">
    <cofactor evidence="1">
        <name>(6R)-5,10-methylene-5,6,7,8-tetrahydrofolate</name>
        <dbReference type="ChEBI" id="CHEBI:15636"/>
    </cofactor>
</comment>
<gene>
    <name evidence="8" type="primary">phrA_2</name>
    <name evidence="8" type="ORF">RUM4293_02644</name>
</gene>
<feature type="site" description="Electron transfer via tryptophanyl radical" evidence="5">
    <location>
        <position position="360"/>
    </location>
</feature>
<comment type="similarity">
    <text evidence="6">Belongs to the DNA photolyase family.</text>
</comment>
<feature type="binding site" evidence="4">
    <location>
        <begin position="373"/>
        <end position="375"/>
    </location>
    <ligand>
        <name>FAD</name>
        <dbReference type="ChEBI" id="CHEBI:57692"/>
    </ligand>
</feature>
<feature type="site" description="Electron transfer via tryptophanyl radical" evidence="5">
    <location>
        <position position="305"/>
    </location>
</feature>
<dbReference type="InterPro" id="IPR036134">
    <property type="entry name" value="Crypto/Photolyase_FAD-like_sf"/>
</dbReference>
<dbReference type="Gene3D" id="3.40.50.620">
    <property type="entry name" value="HUPs"/>
    <property type="match status" value="1"/>
</dbReference>
<keyword evidence="6" id="KW-0157">Chromophore</keyword>
<dbReference type="InterPro" id="IPR006050">
    <property type="entry name" value="DNA_photolyase_N"/>
</dbReference>
<dbReference type="PANTHER" id="PTHR11455">
    <property type="entry name" value="CRYPTOCHROME"/>
    <property type="match status" value="1"/>
</dbReference>
<evidence type="ECO:0000256" key="3">
    <source>
        <dbReference type="ARBA" id="ARBA00022827"/>
    </source>
</evidence>
<dbReference type="AlphaFoldDB" id="A0A0N7LNY9"/>
<feature type="binding site" evidence="4">
    <location>
        <position position="271"/>
    </location>
    <ligand>
        <name>FAD</name>
        <dbReference type="ChEBI" id="CHEBI:57692"/>
    </ligand>
</feature>
<feature type="domain" description="Photolyase/cryptochrome alpha/beta" evidence="7">
    <location>
        <begin position="6"/>
        <end position="132"/>
    </location>
</feature>
<keyword evidence="3 4" id="KW-0274">FAD</keyword>
<dbReference type="PANTHER" id="PTHR11455:SF9">
    <property type="entry name" value="CRYPTOCHROME CIRCADIAN CLOCK 5 ISOFORM X1"/>
    <property type="match status" value="1"/>
</dbReference>
<dbReference type="InterPro" id="IPR036155">
    <property type="entry name" value="Crypto/Photolyase_N_sf"/>
</dbReference>
<dbReference type="InterPro" id="IPR014729">
    <property type="entry name" value="Rossmann-like_a/b/a_fold"/>
</dbReference>
<dbReference type="GO" id="GO:0071949">
    <property type="term" value="F:FAD binding"/>
    <property type="evidence" value="ECO:0007669"/>
    <property type="project" value="TreeGrafter"/>
</dbReference>
<dbReference type="SUPFAM" id="SSF52425">
    <property type="entry name" value="Cryptochrome/photolyase, N-terminal domain"/>
    <property type="match status" value="1"/>
</dbReference>
<dbReference type="EMBL" id="CYPS01000043">
    <property type="protein sequence ID" value="CUH43748.1"/>
    <property type="molecule type" value="Genomic_DNA"/>
</dbReference>
<feature type="binding site" evidence="4">
    <location>
        <begin position="236"/>
        <end position="240"/>
    </location>
    <ligand>
        <name>FAD</name>
        <dbReference type="ChEBI" id="CHEBI:57692"/>
    </ligand>
</feature>
<accession>A0A0N7LNY9</accession>
<dbReference type="Pfam" id="PF03441">
    <property type="entry name" value="FAD_binding_7"/>
    <property type="match status" value="1"/>
</dbReference>
<dbReference type="PRINTS" id="PR00147">
    <property type="entry name" value="DNAPHOTLYASE"/>
</dbReference>